<feature type="compositionally biased region" description="Basic and acidic residues" evidence="1">
    <location>
        <begin position="409"/>
        <end position="425"/>
    </location>
</feature>
<evidence type="ECO:0000313" key="3">
    <source>
        <dbReference type="Proteomes" id="UP000283634"/>
    </source>
</evidence>
<dbReference type="OrthoDB" id="246992at2759"/>
<name>A0A3R7KEV8_TRYRA</name>
<accession>A0A3R7KEV8</accession>
<feature type="region of interest" description="Disordered" evidence="1">
    <location>
        <begin position="409"/>
        <end position="437"/>
    </location>
</feature>
<organism evidence="2 3">
    <name type="scientific">Trypanosoma rangeli</name>
    <dbReference type="NCBI Taxonomy" id="5698"/>
    <lineage>
        <taxon>Eukaryota</taxon>
        <taxon>Discoba</taxon>
        <taxon>Euglenozoa</taxon>
        <taxon>Kinetoplastea</taxon>
        <taxon>Metakinetoplastina</taxon>
        <taxon>Trypanosomatida</taxon>
        <taxon>Trypanosomatidae</taxon>
        <taxon>Trypanosoma</taxon>
        <taxon>Herpetosoma</taxon>
    </lineage>
</organism>
<feature type="region of interest" description="Disordered" evidence="1">
    <location>
        <begin position="1"/>
        <end position="86"/>
    </location>
</feature>
<dbReference type="AlphaFoldDB" id="A0A3R7KEV8"/>
<dbReference type="Proteomes" id="UP000283634">
    <property type="component" value="Unassembled WGS sequence"/>
</dbReference>
<comment type="caution">
    <text evidence="2">The sequence shown here is derived from an EMBL/GenBank/DDBJ whole genome shotgun (WGS) entry which is preliminary data.</text>
</comment>
<dbReference type="PANTHER" id="PTHR37028">
    <property type="entry name" value="UNNAMED PRODUCT-RELATED"/>
    <property type="match status" value="1"/>
</dbReference>
<feature type="compositionally biased region" description="Basic and acidic residues" evidence="1">
    <location>
        <begin position="70"/>
        <end position="82"/>
    </location>
</feature>
<evidence type="ECO:0000256" key="1">
    <source>
        <dbReference type="SAM" id="MobiDB-lite"/>
    </source>
</evidence>
<dbReference type="GeneID" id="40328665"/>
<dbReference type="PANTHER" id="PTHR37028:SF4">
    <property type="entry name" value="ALMS MOTIF DOMAIN-CONTAINING PROTEIN"/>
    <property type="match status" value="1"/>
</dbReference>
<protein>
    <submittedName>
        <fullName evidence="2">Uncharacterized protein</fullName>
    </submittedName>
</protein>
<reference evidence="2 3" key="1">
    <citation type="journal article" date="2018" name="BMC Genomics">
        <title>Genomic comparison of Trypanosoma conorhini and Trypanosoma rangeli to Trypanosoma cruzi strains of high and low virulence.</title>
        <authorList>
            <person name="Bradwell K.R."/>
            <person name="Koparde V.N."/>
            <person name="Matveyev A.V."/>
            <person name="Serrano M.G."/>
            <person name="Alves J.M."/>
            <person name="Parikh H."/>
            <person name="Huang B."/>
            <person name="Lee V."/>
            <person name="Espinosa-Alvarez O."/>
            <person name="Ortiz P.A."/>
            <person name="Costa-Martins A.G."/>
            <person name="Teixeira M.M."/>
            <person name="Buck G.A."/>
        </authorList>
    </citation>
    <scope>NUCLEOTIDE SEQUENCE [LARGE SCALE GENOMIC DNA]</scope>
    <source>
        <strain evidence="2 3">AM80</strain>
    </source>
</reference>
<gene>
    <name evidence="2" type="ORF">TraAM80_04732</name>
</gene>
<evidence type="ECO:0000313" key="2">
    <source>
        <dbReference type="EMBL" id="RNF05086.1"/>
    </source>
</evidence>
<feature type="region of interest" description="Disordered" evidence="1">
    <location>
        <begin position="501"/>
        <end position="580"/>
    </location>
</feature>
<dbReference type="EMBL" id="MKGL01000144">
    <property type="protein sequence ID" value="RNF05086.1"/>
    <property type="molecule type" value="Genomic_DNA"/>
</dbReference>
<dbReference type="OMA" id="SAMHFEK"/>
<dbReference type="RefSeq" id="XP_029238475.1">
    <property type="nucleotide sequence ID" value="XM_029381648.1"/>
</dbReference>
<feature type="region of interest" description="Disordered" evidence="1">
    <location>
        <begin position="323"/>
        <end position="349"/>
    </location>
</feature>
<keyword evidence="3" id="KW-1185">Reference proteome</keyword>
<feature type="compositionally biased region" description="Acidic residues" evidence="1">
    <location>
        <begin position="520"/>
        <end position="529"/>
    </location>
</feature>
<sequence>MSSLASLTAKGAADGSEPLPSPAAATGDKPADDAAVKPQKGYQQLEEESATRLDAKSPTMSMHSALKGRSGRERSTEMKPRFNPEVSVIETPSYAIVMNGEEGEGEDEDEDKGFTVFNRLYEEAKTRLERAKAARDKEGEVEDPDAKECTFSPEVSSYAKQLGKYANFGEFLLSQEQHRNTSAMHFEKKKERLLSDERLDLFEDMPREHSLRIIAYLEKERHYKGPIKGWYERFRAYMKKLQKPDRELTPCKSKTQSDASSVHSGVACDGAVFERLYEDVVVRAISQRIMMMTRLEKEAQELYHPITNESEYWSSESQSSLSSYKQRSDSGSSGNRCLPNRGGQFAAVHRDPSSSVFEELYAMSEEHRRRRELRALEALGNQEELTFRPVTNPRSSKIIMERAIARAKGELPERTTRKQGLRDAEGNDQLEANSQQRRRNIRFHPDIFCSRLQRKESERMRRLAALQRRLRTDEVLECTFRPRISRNSQMMALQKGYGQITFPPASDAYPSQPRRHPLGSEEDDDGDDEVRDRDAGSILLQQDPCRHYSQHQQDTSHRSSSKRKARDNVTRTEQNSSGVEVPVRRMFDAEVGDSYLSALSSEIQGILSQWAEVAEQERATI</sequence>
<proteinExistence type="predicted"/>
<dbReference type="VEuPathDB" id="TriTrypDB:TRSC58_02450"/>